<feature type="region of interest" description="Disordered" evidence="1">
    <location>
        <begin position="1"/>
        <end position="26"/>
    </location>
</feature>
<keyword evidence="3" id="KW-1185">Reference proteome</keyword>
<gene>
    <name evidence="2" type="ORF">M9458_012493</name>
</gene>
<evidence type="ECO:0000313" key="2">
    <source>
        <dbReference type="EMBL" id="KAL0194197.1"/>
    </source>
</evidence>
<name>A0ABD0R6N4_CIRMR</name>
<feature type="non-terminal residue" evidence="2">
    <location>
        <position position="1"/>
    </location>
</feature>
<accession>A0ABD0R6N4</accession>
<sequence length="74" mass="8566">ILDEQKHMDGIKSHDMKKQNDTTEKRDIKIVLPSVETEDYDDNSSQSEWEEEAEKLCNWSKQLNIDAVGTPAFI</sequence>
<comment type="caution">
    <text evidence="2">The sequence shown here is derived from an EMBL/GenBank/DDBJ whole genome shotgun (WGS) entry which is preliminary data.</text>
</comment>
<organism evidence="2 3">
    <name type="scientific">Cirrhinus mrigala</name>
    <name type="common">Mrigala</name>
    <dbReference type="NCBI Taxonomy" id="683832"/>
    <lineage>
        <taxon>Eukaryota</taxon>
        <taxon>Metazoa</taxon>
        <taxon>Chordata</taxon>
        <taxon>Craniata</taxon>
        <taxon>Vertebrata</taxon>
        <taxon>Euteleostomi</taxon>
        <taxon>Actinopterygii</taxon>
        <taxon>Neopterygii</taxon>
        <taxon>Teleostei</taxon>
        <taxon>Ostariophysi</taxon>
        <taxon>Cypriniformes</taxon>
        <taxon>Cyprinidae</taxon>
        <taxon>Labeoninae</taxon>
        <taxon>Labeonini</taxon>
        <taxon>Cirrhinus</taxon>
    </lineage>
</organism>
<reference evidence="2 3" key="1">
    <citation type="submission" date="2024-05" db="EMBL/GenBank/DDBJ databases">
        <title>Genome sequencing and assembly of Indian major carp, Cirrhinus mrigala (Hamilton, 1822).</title>
        <authorList>
            <person name="Mohindra V."/>
            <person name="Chowdhury L.M."/>
            <person name="Lal K."/>
            <person name="Jena J.K."/>
        </authorList>
    </citation>
    <scope>NUCLEOTIDE SEQUENCE [LARGE SCALE GENOMIC DNA]</scope>
    <source>
        <strain evidence="2">CM1030</strain>
        <tissue evidence="2">Blood</tissue>
    </source>
</reference>
<proteinExistence type="predicted"/>
<evidence type="ECO:0008006" key="4">
    <source>
        <dbReference type="Google" id="ProtNLM"/>
    </source>
</evidence>
<evidence type="ECO:0000256" key="1">
    <source>
        <dbReference type="SAM" id="MobiDB-lite"/>
    </source>
</evidence>
<protein>
    <recommendedName>
        <fullName evidence="4">Prolactin receptor</fullName>
    </recommendedName>
</protein>
<dbReference type="Proteomes" id="UP001529510">
    <property type="component" value="Unassembled WGS sequence"/>
</dbReference>
<dbReference type="EMBL" id="JAMKFB020000005">
    <property type="protein sequence ID" value="KAL0194197.1"/>
    <property type="molecule type" value="Genomic_DNA"/>
</dbReference>
<evidence type="ECO:0000313" key="3">
    <source>
        <dbReference type="Proteomes" id="UP001529510"/>
    </source>
</evidence>
<dbReference type="AlphaFoldDB" id="A0ABD0R6N4"/>